<proteinExistence type="predicted"/>
<organism evidence="1">
    <name type="scientific">Anguilla anguilla</name>
    <name type="common">European freshwater eel</name>
    <name type="synonym">Muraena anguilla</name>
    <dbReference type="NCBI Taxonomy" id="7936"/>
    <lineage>
        <taxon>Eukaryota</taxon>
        <taxon>Metazoa</taxon>
        <taxon>Chordata</taxon>
        <taxon>Craniata</taxon>
        <taxon>Vertebrata</taxon>
        <taxon>Euteleostomi</taxon>
        <taxon>Actinopterygii</taxon>
        <taxon>Neopterygii</taxon>
        <taxon>Teleostei</taxon>
        <taxon>Anguilliformes</taxon>
        <taxon>Anguillidae</taxon>
        <taxon>Anguilla</taxon>
    </lineage>
</organism>
<dbReference type="EMBL" id="GBXM01003162">
    <property type="protein sequence ID" value="JAI05416.1"/>
    <property type="molecule type" value="Transcribed_RNA"/>
</dbReference>
<protein>
    <submittedName>
        <fullName evidence="1">Uncharacterized protein</fullName>
    </submittedName>
</protein>
<evidence type="ECO:0000313" key="1">
    <source>
        <dbReference type="EMBL" id="JAI05416.1"/>
    </source>
</evidence>
<reference evidence="1" key="1">
    <citation type="submission" date="2014-11" db="EMBL/GenBank/DDBJ databases">
        <authorList>
            <person name="Amaro Gonzalez C."/>
        </authorList>
    </citation>
    <scope>NUCLEOTIDE SEQUENCE</scope>
</reference>
<reference evidence="1" key="2">
    <citation type="journal article" date="2015" name="Fish Shellfish Immunol.">
        <title>Early steps in the European eel (Anguilla anguilla)-Vibrio vulnificus interaction in the gills: Role of the RtxA13 toxin.</title>
        <authorList>
            <person name="Callol A."/>
            <person name="Pajuelo D."/>
            <person name="Ebbesson L."/>
            <person name="Teles M."/>
            <person name="MacKenzie S."/>
            <person name="Amaro C."/>
        </authorList>
    </citation>
    <scope>NUCLEOTIDE SEQUENCE</scope>
</reference>
<name>A0A0E9XU77_ANGAN</name>
<sequence>MNQLHKITSELIGLMKNIMKIRPRFFFLNVCFTHFVSLPDGGHFVERQSGSVPVHLANGLCSPFLHHKTTDRPKSTGHRSRVLEQKLAGSTPRPIDRYTPISHIIIQ</sequence>
<dbReference type="AlphaFoldDB" id="A0A0E9XU77"/>
<accession>A0A0E9XU77</accession>